<accession>A0ABM1IBG6</accession>
<dbReference type="PANTHER" id="PTHR13450">
    <property type="entry name" value="MITOCHONDRIAL 39S RIBOSOMAL PROTEIN L42"/>
    <property type="match status" value="1"/>
</dbReference>
<evidence type="ECO:0000256" key="5">
    <source>
        <dbReference type="ARBA" id="ARBA00023128"/>
    </source>
</evidence>
<evidence type="ECO:0000256" key="4">
    <source>
        <dbReference type="ARBA" id="ARBA00022980"/>
    </source>
</evidence>
<dbReference type="PANTHER" id="PTHR13450:SF4">
    <property type="entry name" value="LARGE RIBOSOMAL SUBUNIT PROTEIN ML42"/>
    <property type="match status" value="1"/>
</dbReference>
<keyword evidence="8" id="KW-1185">Reference proteome</keyword>
<evidence type="ECO:0000313" key="8">
    <source>
        <dbReference type="Proteomes" id="UP000694924"/>
    </source>
</evidence>
<evidence type="ECO:0000256" key="3">
    <source>
        <dbReference type="ARBA" id="ARBA00022946"/>
    </source>
</evidence>
<organism evidence="8 9">
    <name type="scientific">Polistes dominula</name>
    <name type="common">European paper wasp</name>
    <name type="synonym">Vespa dominula</name>
    <dbReference type="NCBI Taxonomy" id="743375"/>
    <lineage>
        <taxon>Eukaryota</taxon>
        <taxon>Metazoa</taxon>
        <taxon>Ecdysozoa</taxon>
        <taxon>Arthropoda</taxon>
        <taxon>Hexapoda</taxon>
        <taxon>Insecta</taxon>
        <taxon>Pterygota</taxon>
        <taxon>Neoptera</taxon>
        <taxon>Endopterygota</taxon>
        <taxon>Hymenoptera</taxon>
        <taxon>Apocrita</taxon>
        <taxon>Aculeata</taxon>
        <taxon>Vespoidea</taxon>
        <taxon>Vespidae</taxon>
        <taxon>Polistinae</taxon>
        <taxon>Polistini</taxon>
        <taxon>Polistes</taxon>
    </lineage>
</organism>
<comment type="subcellular location">
    <subcellularLocation>
        <location evidence="1">Mitochondrion</location>
    </subcellularLocation>
</comment>
<proteinExistence type="inferred from homology"/>
<evidence type="ECO:0000313" key="9">
    <source>
        <dbReference type="RefSeq" id="XP_015177553.1"/>
    </source>
</evidence>
<gene>
    <name evidence="9" type="primary">LOC107066981</name>
</gene>
<dbReference type="InterPro" id="IPR019346">
    <property type="entry name" value="Ribosomal_mL42"/>
</dbReference>
<evidence type="ECO:0000256" key="1">
    <source>
        <dbReference type="ARBA" id="ARBA00004173"/>
    </source>
</evidence>
<evidence type="ECO:0000256" key="7">
    <source>
        <dbReference type="ARBA" id="ARBA00035189"/>
    </source>
</evidence>
<reference evidence="9" key="1">
    <citation type="submission" date="2025-08" db="UniProtKB">
        <authorList>
            <consortium name="RefSeq"/>
        </authorList>
    </citation>
    <scope>IDENTIFICATION</scope>
    <source>
        <tissue evidence="9">Whole body</tissue>
    </source>
</reference>
<evidence type="ECO:0000256" key="6">
    <source>
        <dbReference type="ARBA" id="ARBA00023274"/>
    </source>
</evidence>
<keyword evidence="3" id="KW-0809">Transit peptide</keyword>
<keyword evidence="6" id="KW-0687">Ribonucleoprotein</keyword>
<keyword evidence="5" id="KW-0496">Mitochondrion</keyword>
<dbReference type="GeneID" id="107066981"/>
<keyword evidence="4 9" id="KW-0689">Ribosomal protein</keyword>
<sequence>MNTIARIGIRTLRRQFPSYSTLPPEVVIFTDKNMIICWHPNQGFPYEYSKPIIEEVQAIPNTVLKIGEQDISAIFKKKKEYDVVAELAKLTFTTKHKWYPRSRDKKAKNTEPDRPYL</sequence>
<dbReference type="GO" id="GO:0005840">
    <property type="term" value="C:ribosome"/>
    <property type="evidence" value="ECO:0007669"/>
    <property type="project" value="UniProtKB-KW"/>
</dbReference>
<dbReference type="RefSeq" id="XP_015177553.1">
    <property type="nucleotide sequence ID" value="XM_015322067.1"/>
</dbReference>
<dbReference type="Pfam" id="PF10210">
    <property type="entry name" value="MRP-S32"/>
    <property type="match status" value="1"/>
</dbReference>
<evidence type="ECO:0000256" key="2">
    <source>
        <dbReference type="ARBA" id="ARBA00005556"/>
    </source>
</evidence>
<dbReference type="Proteomes" id="UP000694924">
    <property type="component" value="Unplaced"/>
</dbReference>
<comment type="similarity">
    <text evidence="2">Belongs to the mitochondrion-specific ribosomal protein mL42 family.</text>
</comment>
<name>A0ABM1IBG6_POLDO</name>
<protein>
    <recommendedName>
        <fullName evidence="7">Large ribosomal subunit protein mL42</fullName>
    </recommendedName>
</protein>